<name>A0A135S125_9PEZI</name>
<gene>
    <name evidence="2" type="ORF">CSAL01_01658</name>
</gene>
<keyword evidence="3" id="KW-1185">Reference proteome</keyword>
<evidence type="ECO:0000256" key="1">
    <source>
        <dbReference type="SAM" id="MobiDB-lite"/>
    </source>
</evidence>
<evidence type="ECO:0000313" key="2">
    <source>
        <dbReference type="EMBL" id="KXH29447.1"/>
    </source>
</evidence>
<comment type="caution">
    <text evidence="2">The sequence shown here is derived from an EMBL/GenBank/DDBJ whole genome shotgun (WGS) entry which is preliminary data.</text>
</comment>
<feature type="compositionally biased region" description="Polar residues" evidence="1">
    <location>
        <begin position="35"/>
        <end position="55"/>
    </location>
</feature>
<dbReference type="EMBL" id="JFFI01002594">
    <property type="protein sequence ID" value="KXH29447.1"/>
    <property type="molecule type" value="Genomic_DNA"/>
</dbReference>
<sequence length="75" mass="8439">MQPYAKLNIRDVFIRHPSEVAASELTAIYPEARKNNNGGPSRPSSTVNAGSSRFCTPSRDRGIQKHSEWMPRLVR</sequence>
<dbReference type="Proteomes" id="UP000070121">
    <property type="component" value="Unassembled WGS sequence"/>
</dbReference>
<feature type="region of interest" description="Disordered" evidence="1">
    <location>
        <begin position="32"/>
        <end position="75"/>
    </location>
</feature>
<feature type="compositionally biased region" description="Basic and acidic residues" evidence="1">
    <location>
        <begin position="58"/>
        <end position="69"/>
    </location>
</feature>
<reference evidence="2 3" key="1">
    <citation type="submission" date="2014-02" db="EMBL/GenBank/DDBJ databases">
        <title>The genome sequence of Colletotrichum salicis CBS 607.94.</title>
        <authorList>
            <person name="Baroncelli R."/>
            <person name="Thon M.R."/>
        </authorList>
    </citation>
    <scope>NUCLEOTIDE SEQUENCE [LARGE SCALE GENOMIC DNA]</scope>
    <source>
        <strain evidence="2 3">CBS 607.94</strain>
    </source>
</reference>
<evidence type="ECO:0000313" key="3">
    <source>
        <dbReference type="Proteomes" id="UP000070121"/>
    </source>
</evidence>
<accession>A0A135S125</accession>
<protein>
    <submittedName>
        <fullName evidence="2">Uncharacterized protein</fullName>
    </submittedName>
</protein>
<dbReference type="AlphaFoldDB" id="A0A135S125"/>
<organism evidence="2 3">
    <name type="scientific">Colletotrichum salicis</name>
    <dbReference type="NCBI Taxonomy" id="1209931"/>
    <lineage>
        <taxon>Eukaryota</taxon>
        <taxon>Fungi</taxon>
        <taxon>Dikarya</taxon>
        <taxon>Ascomycota</taxon>
        <taxon>Pezizomycotina</taxon>
        <taxon>Sordariomycetes</taxon>
        <taxon>Hypocreomycetidae</taxon>
        <taxon>Glomerellales</taxon>
        <taxon>Glomerellaceae</taxon>
        <taxon>Colletotrichum</taxon>
        <taxon>Colletotrichum acutatum species complex</taxon>
    </lineage>
</organism>
<proteinExistence type="predicted"/>